<dbReference type="OrthoDB" id="7871110at2"/>
<reference evidence="1 2" key="1">
    <citation type="submission" date="2017-01" db="EMBL/GenBank/DDBJ databases">
        <authorList>
            <person name="Mah S.A."/>
            <person name="Swanson W.J."/>
            <person name="Moy G.W."/>
            <person name="Vacquier V.D."/>
        </authorList>
    </citation>
    <scope>NUCLEOTIDE SEQUENCE [LARGE SCALE GENOMIC DNA]</scope>
    <source>
        <strain evidence="1 2">DSM 21219</strain>
    </source>
</reference>
<dbReference type="EMBL" id="FTPS01000001">
    <property type="protein sequence ID" value="SIT85279.1"/>
    <property type="molecule type" value="Genomic_DNA"/>
</dbReference>
<dbReference type="RefSeq" id="WP_076649954.1">
    <property type="nucleotide sequence ID" value="NZ_FTPS01000001.1"/>
</dbReference>
<dbReference type="STRING" id="515897.SAMN05421849_2289"/>
<keyword evidence="2" id="KW-1185">Reference proteome</keyword>
<dbReference type="AlphaFoldDB" id="A0A1R3X572"/>
<accession>A0A1R3X572</accession>
<dbReference type="Proteomes" id="UP000192455">
    <property type="component" value="Unassembled WGS sequence"/>
</dbReference>
<evidence type="ECO:0000313" key="1">
    <source>
        <dbReference type="EMBL" id="SIT85279.1"/>
    </source>
</evidence>
<sequence length="198" mass="21022">MDRYSRLIAVFKVLLPLAALAILATLFLLSRGVDLVSLPFSEQEIAERLGGQQVNEPVFSGVTPKGDEVLLRAARLRGGGRDEPATASDLAGRFIMADGGEISFSSRSGRFDLEAERAEFDGDVRITTSTGYSLVTERLETGLKTVEAEAPGAVSGSGPPGRLTAGSMTIGAREPGGPVHLLFKDGVRMIYDPKLAED</sequence>
<organism evidence="1 2">
    <name type="scientific">Pontibaca methylaminivorans</name>
    <dbReference type="NCBI Taxonomy" id="515897"/>
    <lineage>
        <taxon>Bacteria</taxon>
        <taxon>Pseudomonadati</taxon>
        <taxon>Pseudomonadota</taxon>
        <taxon>Alphaproteobacteria</taxon>
        <taxon>Rhodobacterales</taxon>
        <taxon>Roseobacteraceae</taxon>
        <taxon>Pontibaca</taxon>
    </lineage>
</organism>
<proteinExistence type="predicted"/>
<gene>
    <name evidence="1" type="ORF">SAMN05421849_2289</name>
</gene>
<name>A0A1R3X572_9RHOB</name>
<evidence type="ECO:0000313" key="2">
    <source>
        <dbReference type="Proteomes" id="UP000192455"/>
    </source>
</evidence>
<protein>
    <submittedName>
        <fullName evidence="1">Lipopolysaccharide export system protein LptC</fullName>
    </submittedName>
</protein>